<dbReference type="GO" id="GO:0046872">
    <property type="term" value="F:metal ion binding"/>
    <property type="evidence" value="ECO:0007669"/>
    <property type="project" value="UniProtKB-KW"/>
</dbReference>
<dbReference type="Gene3D" id="3.40.50.150">
    <property type="entry name" value="Vaccinia Virus protein VP39"/>
    <property type="match status" value="1"/>
</dbReference>
<keyword evidence="5" id="KW-1185">Reference proteome</keyword>
<evidence type="ECO:0000313" key="5">
    <source>
        <dbReference type="Proteomes" id="UP000502608"/>
    </source>
</evidence>
<evidence type="ECO:0000313" key="4">
    <source>
        <dbReference type="EMBL" id="QIR15280.1"/>
    </source>
</evidence>
<keyword evidence="4" id="KW-0808">Transferase</keyword>
<feature type="binding site" evidence="1">
    <location>
        <position position="7"/>
    </location>
    <ligand>
        <name>Zn(2+)</name>
        <dbReference type="ChEBI" id="CHEBI:29105"/>
    </ligand>
</feature>
<feature type="binding site" evidence="1">
    <location>
        <position position="29"/>
    </location>
    <ligand>
        <name>Zn(2+)</name>
        <dbReference type="ChEBI" id="CHEBI:29105"/>
    </ligand>
</feature>
<protein>
    <submittedName>
        <fullName evidence="4">SAM-dependent methyltransferase</fullName>
    </submittedName>
</protein>
<feature type="domain" description="23S rRNA (guanine(745)-N(1))-methyltransferase N-terminal" evidence="3">
    <location>
        <begin position="6"/>
        <end position="48"/>
    </location>
</feature>
<reference evidence="4 5" key="1">
    <citation type="submission" date="2020-03" db="EMBL/GenBank/DDBJ databases">
        <title>Complete genome sequence of Shewanella sp.</title>
        <authorList>
            <person name="Kim Y.-S."/>
            <person name="Kim S.-J."/>
            <person name="Jung H.-K."/>
            <person name="Kim K.-H."/>
        </authorList>
    </citation>
    <scope>NUCLEOTIDE SEQUENCE [LARGE SCALE GENOMIC DNA]</scope>
    <source>
        <strain evidence="4 5">PN3F2</strain>
    </source>
</reference>
<keyword evidence="1" id="KW-0862">Zinc</keyword>
<dbReference type="InterPro" id="IPR016718">
    <property type="entry name" value="rRNA_m1G-MeTrfase_A_prd"/>
</dbReference>
<dbReference type="InterPro" id="IPR029063">
    <property type="entry name" value="SAM-dependent_MTases_sf"/>
</dbReference>
<feature type="binding site" evidence="2">
    <location>
        <position position="70"/>
    </location>
    <ligand>
        <name>S-adenosyl-L-methionine</name>
        <dbReference type="ChEBI" id="CHEBI:59789"/>
    </ligand>
</feature>
<organism evidence="4 5">
    <name type="scientific">Shewanella aestuarii</name>
    <dbReference type="NCBI Taxonomy" id="1028752"/>
    <lineage>
        <taxon>Bacteria</taxon>
        <taxon>Pseudomonadati</taxon>
        <taxon>Pseudomonadota</taxon>
        <taxon>Gammaproteobacteria</taxon>
        <taxon>Alteromonadales</taxon>
        <taxon>Shewanellaceae</taxon>
        <taxon>Shewanella</taxon>
    </lineage>
</organism>
<evidence type="ECO:0000256" key="2">
    <source>
        <dbReference type="PIRSR" id="PIRSR018249-2"/>
    </source>
</evidence>
<evidence type="ECO:0000256" key="1">
    <source>
        <dbReference type="PIRSR" id="PIRSR018249-1"/>
    </source>
</evidence>
<keyword evidence="2" id="KW-0949">S-adenosyl-L-methionine</keyword>
<keyword evidence="4" id="KW-0489">Methyltransferase</keyword>
<accession>A0A6G9QL30</accession>
<keyword evidence="1" id="KW-0479">Metal-binding</keyword>
<dbReference type="InterPro" id="IPR052939">
    <property type="entry name" value="23S_rRNA_MeTrnsfrase_RlmA"/>
</dbReference>
<dbReference type="GO" id="GO:0008168">
    <property type="term" value="F:methyltransferase activity"/>
    <property type="evidence" value="ECO:0007669"/>
    <property type="project" value="UniProtKB-KW"/>
</dbReference>
<sequence length="287" mass="32435">MSLPLVCPVCQSALHQHQASKGFYCDAKHHFDKLEQGYYPLIKVKAKTPQSSISRQQMRSRQFLLQSGVFSPLVNCLQKVICQLFTDKKADRIDGEHQLNWLDYQCADGYYLRQIYQSLAENGLDKSLSVYGVSDAENALFAASKAGTPADLLYSSMKVLPFANHSIDLITLFDAPFKGQECIRVLKQDGRIILVQPTNQHLWQIKQKVYSDLTVKPTQLNIPKKLKVVTQKQVSFTLDVTGEQALSLLDNSQFAWRANDEIRHQIKATAIDGLRCEFEVLVLGLTD</sequence>
<dbReference type="KEGG" id="saes:HBH39_12930"/>
<dbReference type="RefSeq" id="WP_167678917.1">
    <property type="nucleotide sequence ID" value="NZ_CP050313.1"/>
</dbReference>
<evidence type="ECO:0000259" key="3">
    <source>
        <dbReference type="Pfam" id="PF21302"/>
    </source>
</evidence>
<dbReference type="GO" id="GO:0032259">
    <property type="term" value="P:methylation"/>
    <property type="evidence" value="ECO:0007669"/>
    <property type="project" value="UniProtKB-KW"/>
</dbReference>
<dbReference type="AlphaFoldDB" id="A0A6G9QL30"/>
<dbReference type="Pfam" id="PF21302">
    <property type="entry name" value="Zn_ribbon_RlmA"/>
    <property type="match status" value="1"/>
</dbReference>
<dbReference type="Proteomes" id="UP000502608">
    <property type="component" value="Chromosome"/>
</dbReference>
<dbReference type="SUPFAM" id="SSF53335">
    <property type="entry name" value="S-adenosyl-L-methionine-dependent methyltransferases"/>
    <property type="match status" value="1"/>
</dbReference>
<dbReference type="PANTHER" id="PTHR43460">
    <property type="entry name" value="METHYLTRANSFERASE"/>
    <property type="match status" value="1"/>
</dbReference>
<feature type="binding site" evidence="1">
    <location>
        <position position="25"/>
    </location>
    <ligand>
        <name>Zn(2+)</name>
        <dbReference type="ChEBI" id="CHEBI:29105"/>
    </ligand>
</feature>
<dbReference type="PIRSF" id="PIRSF018249">
    <property type="entry name" value="MyrA_prd"/>
    <property type="match status" value="1"/>
</dbReference>
<name>A0A6G9QL30_9GAMM</name>
<dbReference type="PANTHER" id="PTHR43460:SF1">
    <property type="entry name" value="METHYLTRANSFERASE TYPE 11 DOMAIN-CONTAINING PROTEIN"/>
    <property type="match status" value="1"/>
</dbReference>
<dbReference type="EMBL" id="CP050313">
    <property type="protein sequence ID" value="QIR15280.1"/>
    <property type="molecule type" value="Genomic_DNA"/>
</dbReference>
<feature type="binding site" evidence="2">
    <location>
        <position position="201"/>
    </location>
    <ligand>
        <name>S-adenosyl-L-methionine</name>
        <dbReference type="ChEBI" id="CHEBI:59789"/>
    </ligand>
</feature>
<dbReference type="InterPro" id="IPR048647">
    <property type="entry name" value="RlmA_N"/>
</dbReference>
<proteinExistence type="predicted"/>
<feature type="binding site" evidence="1">
    <location>
        <position position="10"/>
    </location>
    <ligand>
        <name>Zn(2+)</name>
        <dbReference type="ChEBI" id="CHEBI:29105"/>
    </ligand>
</feature>
<gene>
    <name evidence="4" type="ORF">HBH39_12930</name>
</gene>